<protein>
    <submittedName>
        <fullName evidence="2">Putative ATPase</fullName>
    </submittedName>
</protein>
<dbReference type="Proteomes" id="UP000014216">
    <property type="component" value="Unassembled WGS sequence"/>
</dbReference>
<gene>
    <name evidence="2" type="ORF">Dpo_7c02100</name>
</gene>
<dbReference type="AlphaFoldDB" id="S0FZX6"/>
<comment type="caution">
    <text evidence="2">The sequence shown here is derived from an EMBL/GenBank/DDBJ whole genome shotgun (WGS) entry which is preliminary data.</text>
</comment>
<dbReference type="GO" id="GO:0005524">
    <property type="term" value="F:ATP binding"/>
    <property type="evidence" value="ECO:0007669"/>
    <property type="project" value="InterPro"/>
</dbReference>
<dbReference type="SUPFAM" id="SSF52540">
    <property type="entry name" value="P-loop containing nucleoside triphosphate hydrolases"/>
    <property type="match status" value="1"/>
</dbReference>
<evidence type="ECO:0000313" key="3">
    <source>
        <dbReference type="Proteomes" id="UP000014216"/>
    </source>
</evidence>
<dbReference type="RefSeq" id="WP_006967242.1">
    <property type="nucleotide sequence ID" value="NZ_APJX01000007.1"/>
</dbReference>
<dbReference type="PANTHER" id="PTHR32182">
    <property type="entry name" value="DNA REPLICATION AND REPAIR PROTEIN RECF"/>
    <property type="match status" value="1"/>
</dbReference>
<reference evidence="2 3" key="1">
    <citation type="journal article" date="2013" name="Genome Announc.">
        <title>Draft Genome Sequence of Desulfotignum phosphitoxidans DSM 13687 Strain FiPS-3.</title>
        <authorList>
            <person name="Poehlein A."/>
            <person name="Daniel R."/>
            <person name="Simeonova D.D."/>
        </authorList>
    </citation>
    <scope>NUCLEOTIDE SEQUENCE [LARGE SCALE GENOMIC DNA]</scope>
    <source>
        <strain evidence="2 3">DSM 13687</strain>
    </source>
</reference>
<dbReference type="PIRSF" id="PIRSF029347">
    <property type="entry name" value="RecF"/>
    <property type="match status" value="1"/>
</dbReference>
<accession>S0FZX6</accession>
<dbReference type="OrthoDB" id="127554at2"/>
<dbReference type="PANTHER" id="PTHR32182:SF22">
    <property type="entry name" value="ATP-DEPENDENT ENDONUCLEASE, OLD FAMILY-RELATED"/>
    <property type="match status" value="1"/>
</dbReference>
<dbReference type="InterPro" id="IPR027417">
    <property type="entry name" value="P-loop_NTPase"/>
</dbReference>
<sequence>MYISNLKLRNWRNFTSADVDLKETVYLIGPNASGKSNLLDIFRFMRDIVNPKGGGLQQAIDLRGGLKKIRSLAARKPAWVELEFEFREDLHNTGEPPDWCYKLWINYEGKGKQRPIVIKEEVWKKGTRLVARPDPDDNADPERKIQTHLEQINMNREYREVSNFFSDVLYLHLVPQLLKFSDQLSLRHLESDPFGQGLLEEISGTQKRSRDYRLRTIENILKKVIPNLEQLQFKIDDTTGRPHLEMLYNHWRPNAGWQREDQFSDGTLRLLAMLWTLLSSNRMILLEEPELSLHNAIVEQIPDLLYKTRQRKKTGGQILVSTHSEVMLSSQSIDGNFLILQPGQSGEATRITPPSEADIEAMKAGLSPADILLPQTAVTVQRI</sequence>
<dbReference type="Gene3D" id="3.40.50.300">
    <property type="entry name" value="P-loop containing nucleotide triphosphate hydrolases"/>
    <property type="match status" value="1"/>
</dbReference>
<evidence type="ECO:0000313" key="2">
    <source>
        <dbReference type="EMBL" id="EMS78734.1"/>
    </source>
</evidence>
<name>S0FZX6_9BACT</name>
<organism evidence="2 3">
    <name type="scientific">Desulfotignum phosphitoxidans DSM 13687</name>
    <dbReference type="NCBI Taxonomy" id="1286635"/>
    <lineage>
        <taxon>Bacteria</taxon>
        <taxon>Pseudomonadati</taxon>
        <taxon>Thermodesulfobacteriota</taxon>
        <taxon>Desulfobacteria</taxon>
        <taxon>Desulfobacterales</taxon>
        <taxon>Desulfobacteraceae</taxon>
        <taxon>Desulfotignum</taxon>
    </lineage>
</organism>
<dbReference type="Pfam" id="PF13304">
    <property type="entry name" value="AAA_21"/>
    <property type="match status" value="1"/>
</dbReference>
<feature type="domain" description="ATPase AAA-type core" evidence="1">
    <location>
        <begin position="27"/>
        <end position="326"/>
    </location>
</feature>
<keyword evidence="3" id="KW-1185">Reference proteome</keyword>
<dbReference type="GO" id="GO:0000731">
    <property type="term" value="P:DNA synthesis involved in DNA repair"/>
    <property type="evidence" value="ECO:0007669"/>
    <property type="project" value="TreeGrafter"/>
</dbReference>
<proteinExistence type="predicted"/>
<dbReference type="GO" id="GO:0016887">
    <property type="term" value="F:ATP hydrolysis activity"/>
    <property type="evidence" value="ECO:0007669"/>
    <property type="project" value="InterPro"/>
</dbReference>
<dbReference type="EMBL" id="APJX01000007">
    <property type="protein sequence ID" value="EMS78734.1"/>
    <property type="molecule type" value="Genomic_DNA"/>
</dbReference>
<dbReference type="GO" id="GO:0006302">
    <property type="term" value="P:double-strand break repair"/>
    <property type="evidence" value="ECO:0007669"/>
    <property type="project" value="TreeGrafter"/>
</dbReference>
<dbReference type="InterPro" id="IPR003959">
    <property type="entry name" value="ATPase_AAA_core"/>
</dbReference>
<evidence type="ECO:0000259" key="1">
    <source>
        <dbReference type="Pfam" id="PF13304"/>
    </source>
</evidence>
<dbReference type="PATRIC" id="fig|1286635.3.peg.3381"/>
<dbReference type="InterPro" id="IPR014555">
    <property type="entry name" value="RecF-like"/>
</dbReference>